<comment type="caution">
    <text evidence="1">The sequence shown here is derived from an EMBL/GenBank/DDBJ whole genome shotgun (WGS) entry which is preliminary data.</text>
</comment>
<reference evidence="1" key="1">
    <citation type="submission" date="2023-05" db="EMBL/GenBank/DDBJ databases">
        <authorList>
            <person name="Stuckert A."/>
        </authorList>
    </citation>
    <scope>NUCLEOTIDE SEQUENCE</scope>
</reference>
<dbReference type="EMBL" id="CATNWA010020645">
    <property type="protein sequence ID" value="CAI9619286.1"/>
    <property type="molecule type" value="Genomic_DNA"/>
</dbReference>
<protein>
    <submittedName>
        <fullName evidence="1">Uncharacterized protein</fullName>
    </submittedName>
</protein>
<evidence type="ECO:0000313" key="1">
    <source>
        <dbReference type="EMBL" id="CAI9619286.1"/>
    </source>
</evidence>
<name>A0ABN9HBU0_9NEOB</name>
<accession>A0ABN9HBU0</accession>
<keyword evidence="2" id="KW-1185">Reference proteome</keyword>
<dbReference type="Proteomes" id="UP001162483">
    <property type="component" value="Unassembled WGS sequence"/>
</dbReference>
<proteinExistence type="predicted"/>
<evidence type="ECO:0000313" key="2">
    <source>
        <dbReference type="Proteomes" id="UP001162483"/>
    </source>
</evidence>
<feature type="non-terminal residue" evidence="1">
    <location>
        <position position="39"/>
    </location>
</feature>
<gene>
    <name evidence="1" type="ORF">SPARVUS_LOCUS15811243</name>
</gene>
<sequence>MSCQFAPGCELFGSGVKFRPCIVFCGSAISRRIGTKPSS</sequence>
<organism evidence="1 2">
    <name type="scientific">Staurois parvus</name>
    <dbReference type="NCBI Taxonomy" id="386267"/>
    <lineage>
        <taxon>Eukaryota</taxon>
        <taxon>Metazoa</taxon>
        <taxon>Chordata</taxon>
        <taxon>Craniata</taxon>
        <taxon>Vertebrata</taxon>
        <taxon>Euteleostomi</taxon>
        <taxon>Amphibia</taxon>
        <taxon>Batrachia</taxon>
        <taxon>Anura</taxon>
        <taxon>Neobatrachia</taxon>
        <taxon>Ranoidea</taxon>
        <taxon>Ranidae</taxon>
        <taxon>Staurois</taxon>
    </lineage>
</organism>